<dbReference type="Proteomes" id="UP001273935">
    <property type="component" value="Unassembled WGS sequence"/>
</dbReference>
<accession>A0ABU3XLS1</accession>
<dbReference type="EMBL" id="JAWJUL010000014">
    <property type="protein sequence ID" value="MDV3438892.1"/>
    <property type="molecule type" value="Genomic_DNA"/>
</dbReference>
<proteinExistence type="predicted"/>
<name>A0ABU3XLS1_9GAMM</name>
<keyword evidence="2" id="KW-1185">Reference proteome</keyword>
<evidence type="ECO:0000313" key="1">
    <source>
        <dbReference type="EMBL" id="MDV3438892.1"/>
    </source>
</evidence>
<comment type="caution">
    <text evidence="1">The sequence shown here is derived from an EMBL/GenBank/DDBJ whole genome shotgun (WGS) entry which is preliminary data.</text>
</comment>
<protein>
    <submittedName>
        <fullName evidence="1">Uncharacterized protein</fullName>
    </submittedName>
</protein>
<gene>
    <name evidence="1" type="ORF">R0G64_05510</name>
</gene>
<sequence>MKLITHKDSEECLGFFNGYFTLAKKALFVGTLGFNDACLYFPRMICDLQCFDFLFLIEKRPEVSPILEQSADQIREELEKILSQHSLSFEAVTIIAEDTASIAGRNAASTFAKWLANDYTDVIVDATTMSRGVCFPLVKQAYESKTNAHVVIADRAVSPLKTTAMYTDSPQYMHGFQADMDTDEVIQAIKLWIPQLSEKNRDSLDRIFRKERPQEVAPILPFPALDPRRGDELMREFHDLILTDWDVNLLDIIYAHESDPTDVFATIERIHNGRESALKSFGETPPRTILSPSGSKMGSLGMLFAAISLDLPVVYSETMGYRCEQQTVPQVSKDKPDRMWHAWLRRP</sequence>
<organism evidence="1 2">
    <name type="scientific">Metapseudomonas otitidis</name>
    <dbReference type="NCBI Taxonomy" id="319939"/>
    <lineage>
        <taxon>Bacteria</taxon>
        <taxon>Pseudomonadati</taxon>
        <taxon>Pseudomonadota</taxon>
        <taxon>Gammaproteobacteria</taxon>
        <taxon>Pseudomonadales</taxon>
        <taxon>Pseudomonadaceae</taxon>
        <taxon>Metapseudomonas</taxon>
    </lineage>
</organism>
<dbReference type="RefSeq" id="WP_041769452.1">
    <property type="nucleotide sequence ID" value="NZ_BQHX01000022.1"/>
</dbReference>
<evidence type="ECO:0000313" key="2">
    <source>
        <dbReference type="Proteomes" id="UP001273935"/>
    </source>
</evidence>
<reference evidence="1 2" key="1">
    <citation type="submission" date="2023-10" db="EMBL/GenBank/DDBJ databases">
        <title>Pseudomonas otitidis isolated from a paediatric patient with cystic fibrosis in Chile.</title>
        <authorList>
            <person name="Amsteins-Romero L."/>
            <person name="Opazo-Capurro A."/>
            <person name="Matus-Kohler M."/>
            <person name="Gonzalez-Rocha G."/>
        </authorList>
    </citation>
    <scope>NUCLEOTIDE SEQUENCE [LARGE SCALE GENOMIC DNA]</scope>
    <source>
        <strain evidence="1 2">P-714</strain>
    </source>
</reference>